<evidence type="ECO:0000313" key="3">
    <source>
        <dbReference type="Proteomes" id="UP000270185"/>
    </source>
</evidence>
<sequence length="393" mass="44032">MHNRLPLFGDNLAKQLGSAGDDRRTDRSGMLLLVSPPGYGKTTLMEYLANRLGLVFVKINGPAIGHDITSVDPESATNSAAREELKKLNLALEMGNNVMLYIDDIQHCNPEFLQKFISLADGTRKMEGVYNGKPKTYDMKSKKFCVVMAGNPYTETGEKFRIPDMLANRADIYNLGDVIGNTTDLFKLSLIENSLTSHPLLTQLASKNPEDLYPLIQMAKTGKKEGFELKGNHSKQDIEAYIAVLDKVIKVRNVLLKANAAYIASAAMEDSYRVEPPFRLQGSYRDMNKLVSKIVPMMNDEEINTILLSHYQNETQTLTNAAEANLLKFKKMTNMMTSEESDRWDEIKATFLKNNKLKAFGDANNMAQVLSQITEFTDHIEGIKEILKQGFGK</sequence>
<keyword evidence="2" id="KW-0547">Nucleotide-binding</keyword>
<dbReference type="OrthoDB" id="956377at2"/>
<keyword evidence="2" id="KW-0067">ATP-binding</keyword>
<keyword evidence="3" id="KW-1185">Reference proteome</keyword>
<evidence type="ECO:0000313" key="2">
    <source>
        <dbReference type="EMBL" id="AZI31755.1"/>
    </source>
</evidence>
<dbReference type="EMBL" id="CP034159">
    <property type="protein sequence ID" value="AZI31755.1"/>
    <property type="molecule type" value="Genomic_DNA"/>
</dbReference>
<dbReference type="CDD" id="cd00009">
    <property type="entry name" value="AAA"/>
    <property type="match status" value="1"/>
</dbReference>
<dbReference type="Proteomes" id="UP000270185">
    <property type="component" value="Chromosome"/>
</dbReference>
<accession>A0A3G8XE00</accession>
<dbReference type="KEGG" id="ccas:EIB73_00570"/>
<reference evidence="3" key="1">
    <citation type="submission" date="2018-11" db="EMBL/GenBank/DDBJ databases">
        <title>Proposal to divide the Flavobacteriaceae and reorganize its genera based on Amino Acid Identity values calculated from whole genome sequences.</title>
        <authorList>
            <person name="Nicholson A.C."/>
            <person name="Gulvik C.A."/>
            <person name="Whitney A.M."/>
            <person name="Humrighouse B.W."/>
            <person name="Bell M."/>
            <person name="Holmes B."/>
            <person name="Steigerwalt A.G."/>
            <person name="Villarma A."/>
            <person name="Sheth M."/>
            <person name="Batra D."/>
            <person name="Pryor J."/>
            <person name="Bernardet J.-F."/>
            <person name="Hugo C."/>
            <person name="Kampfer P."/>
            <person name="Newman J.D."/>
            <person name="McQuiston J.R."/>
        </authorList>
    </citation>
    <scope>NUCLEOTIDE SEQUENCE [LARGE SCALE GENOMIC DNA]</scope>
    <source>
        <strain evidence="3">G0081</strain>
    </source>
</reference>
<dbReference type="SUPFAM" id="SSF52540">
    <property type="entry name" value="P-loop containing nucleoside triphosphate hydrolases"/>
    <property type="match status" value="1"/>
</dbReference>
<dbReference type="GO" id="GO:0016887">
    <property type="term" value="F:ATP hydrolysis activity"/>
    <property type="evidence" value="ECO:0007669"/>
    <property type="project" value="InterPro"/>
</dbReference>
<dbReference type="InterPro" id="IPR027417">
    <property type="entry name" value="P-loop_NTPase"/>
</dbReference>
<protein>
    <submittedName>
        <fullName evidence="2">ATP-binding protein</fullName>
    </submittedName>
</protein>
<feature type="domain" description="AAA+ ATPase" evidence="1">
    <location>
        <begin position="27"/>
        <end position="176"/>
    </location>
</feature>
<dbReference type="InterPro" id="IPR003959">
    <property type="entry name" value="ATPase_AAA_core"/>
</dbReference>
<name>A0A3G8XE00_9FLAO</name>
<proteinExistence type="predicted"/>
<organism evidence="2 3">
    <name type="scientific">Kaistella carnis</name>
    <dbReference type="NCBI Taxonomy" id="1241979"/>
    <lineage>
        <taxon>Bacteria</taxon>
        <taxon>Pseudomonadati</taxon>
        <taxon>Bacteroidota</taxon>
        <taxon>Flavobacteriia</taxon>
        <taxon>Flavobacteriales</taxon>
        <taxon>Weeksellaceae</taxon>
        <taxon>Chryseobacterium group</taxon>
        <taxon>Kaistella</taxon>
    </lineage>
</organism>
<dbReference type="Gene3D" id="3.40.50.300">
    <property type="entry name" value="P-loop containing nucleotide triphosphate hydrolases"/>
    <property type="match status" value="1"/>
</dbReference>
<dbReference type="AlphaFoldDB" id="A0A3G8XE00"/>
<dbReference type="GO" id="GO:0005524">
    <property type="term" value="F:ATP binding"/>
    <property type="evidence" value="ECO:0007669"/>
    <property type="project" value="UniProtKB-KW"/>
</dbReference>
<dbReference type="InterPro" id="IPR003593">
    <property type="entry name" value="AAA+_ATPase"/>
</dbReference>
<gene>
    <name evidence="2" type="ORF">EIB73_00570</name>
</gene>
<evidence type="ECO:0000259" key="1">
    <source>
        <dbReference type="SMART" id="SM00382"/>
    </source>
</evidence>
<dbReference type="Pfam" id="PF00004">
    <property type="entry name" value="AAA"/>
    <property type="match status" value="1"/>
</dbReference>
<dbReference type="SMART" id="SM00382">
    <property type="entry name" value="AAA"/>
    <property type="match status" value="1"/>
</dbReference>